<evidence type="ECO:0000313" key="2">
    <source>
        <dbReference type="Ensembl" id="ENSMFAP00000056282.1"/>
    </source>
</evidence>
<reference evidence="2" key="2">
    <citation type="submission" date="2025-09" db="UniProtKB">
        <authorList>
            <consortium name="Ensembl"/>
        </authorList>
    </citation>
    <scope>IDENTIFICATION</scope>
</reference>
<dbReference type="Proteomes" id="UP000233100">
    <property type="component" value="Unplaced"/>
</dbReference>
<proteinExistence type="predicted"/>
<sequence length="219" mass="22841">MRTRTGCRHCVPSSGMCLSTTSPSQEPRHHDLLPEQEVPHFARGVPAAAAAEQGLPLHHAAPVVLKWSVTQVGSDGAAGRRGAVPGPADRSHAGGLGEEPALRPHGVHDGPGGGHTHGNLGVAGRHQREVVILACRNPEGAGEDLQYLVACIKNILGDMLCPRGELPAFAAAVVPRTAGHRLLRGRELPGPALRAVARNPLLVGKHGKDRGPHPLPGRP</sequence>
<name>A0A7N9CZK1_MACFA</name>
<keyword evidence="3" id="KW-1185">Reference proteome</keyword>
<evidence type="ECO:0000256" key="1">
    <source>
        <dbReference type="SAM" id="MobiDB-lite"/>
    </source>
</evidence>
<accession>A0A7N9CZK1</accession>
<protein>
    <submittedName>
        <fullName evidence="2">Uncharacterized protein</fullName>
    </submittedName>
</protein>
<organism evidence="2 3">
    <name type="scientific">Macaca fascicularis</name>
    <name type="common">Crab-eating macaque</name>
    <name type="synonym">Cynomolgus monkey</name>
    <dbReference type="NCBI Taxonomy" id="9541"/>
    <lineage>
        <taxon>Eukaryota</taxon>
        <taxon>Metazoa</taxon>
        <taxon>Chordata</taxon>
        <taxon>Craniata</taxon>
        <taxon>Vertebrata</taxon>
        <taxon>Euteleostomi</taxon>
        <taxon>Mammalia</taxon>
        <taxon>Eutheria</taxon>
        <taxon>Euarchontoglires</taxon>
        <taxon>Primates</taxon>
        <taxon>Haplorrhini</taxon>
        <taxon>Catarrhini</taxon>
        <taxon>Cercopithecidae</taxon>
        <taxon>Cercopithecinae</taxon>
        <taxon>Macaca</taxon>
    </lineage>
</organism>
<evidence type="ECO:0000313" key="3">
    <source>
        <dbReference type="Proteomes" id="UP000233100"/>
    </source>
</evidence>
<dbReference type="AlphaFoldDB" id="A0A7N9CZK1"/>
<reference evidence="2" key="1">
    <citation type="submission" date="2025-08" db="UniProtKB">
        <authorList>
            <consortium name="Ensembl"/>
        </authorList>
    </citation>
    <scope>IDENTIFICATION</scope>
</reference>
<dbReference type="Ensembl" id="ENSMFAT00000093422.1">
    <property type="protein sequence ID" value="ENSMFAP00000056282.1"/>
    <property type="gene ID" value="ENSMFAG00000063752.1"/>
</dbReference>
<feature type="region of interest" description="Disordered" evidence="1">
    <location>
        <begin position="75"/>
        <end position="121"/>
    </location>
</feature>
<dbReference type="GeneTree" id="ENSGT01120000271815"/>